<feature type="domain" description="Protein kinase" evidence="9">
    <location>
        <begin position="6"/>
        <end position="259"/>
    </location>
</feature>
<keyword evidence="11" id="KW-1185">Reference proteome</keyword>
<protein>
    <recommendedName>
        <fullName evidence="1">non-specific serine/threonine protein kinase</fullName>
        <ecNumber evidence="1">2.7.11.1</ecNumber>
    </recommendedName>
</protein>
<proteinExistence type="predicted"/>
<keyword evidence="5 10" id="KW-0418">Kinase</keyword>
<dbReference type="OrthoDB" id="9762169at2"/>
<accession>A0A1I3CCU3</accession>
<dbReference type="SUPFAM" id="SSF56112">
    <property type="entry name" value="Protein kinase-like (PK-like)"/>
    <property type="match status" value="1"/>
</dbReference>
<evidence type="ECO:0000256" key="2">
    <source>
        <dbReference type="ARBA" id="ARBA00022527"/>
    </source>
</evidence>
<feature type="compositionally biased region" description="Low complexity" evidence="8">
    <location>
        <begin position="334"/>
        <end position="348"/>
    </location>
</feature>
<organism evidence="10 11">
    <name type="scientific">Nocardioides psychrotolerans</name>
    <dbReference type="NCBI Taxonomy" id="1005945"/>
    <lineage>
        <taxon>Bacteria</taxon>
        <taxon>Bacillati</taxon>
        <taxon>Actinomycetota</taxon>
        <taxon>Actinomycetes</taxon>
        <taxon>Propionibacteriales</taxon>
        <taxon>Nocardioidaceae</taxon>
        <taxon>Nocardioides</taxon>
    </lineage>
</organism>
<dbReference type="STRING" id="1005945.SAMN05216561_1025"/>
<dbReference type="GO" id="GO:0005524">
    <property type="term" value="F:ATP binding"/>
    <property type="evidence" value="ECO:0007669"/>
    <property type="project" value="UniProtKB-UniRule"/>
</dbReference>
<dbReference type="Gene3D" id="3.30.200.20">
    <property type="entry name" value="Phosphorylase Kinase, domain 1"/>
    <property type="match status" value="1"/>
</dbReference>
<sequence length="372" mass="38560">MLADRYDLGERLGTGGMADVYRATDRVLHRPVAIKVLRETAGDETDRLRFTAEARTLAQLSHVNLVMVLDAGMTTDQPYLVMELVEGTTLSDRARGGTLPASEVAGIGAALAAALAYAHDKGIVHRDVKPANVLLGDDGRVKLADFGIARLIGDTVRHTQTGHAIGTAAYLSPEQVRGDDLTAAADVYSLGLVLLEVLTGERAYPGSPTESALARLSRSPEIPPSLSASWRDLLTDMTATEAAARPSAEVVAERLRSWDDGAGTTLVLDIEPTVRRMPAVTPAAPAPRGPSPTDRLVARWREVPPHVRGAGAAIAAILMLLVIAGVASGGGSADGPADPAGGTPADTTVPAGTPADLEGPLQDLHDAVGGVG</sequence>
<dbReference type="CDD" id="cd14014">
    <property type="entry name" value="STKc_PknB_like"/>
    <property type="match status" value="1"/>
</dbReference>
<dbReference type="EC" id="2.7.11.1" evidence="1"/>
<dbReference type="PROSITE" id="PS00107">
    <property type="entry name" value="PROTEIN_KINASE_ATP"/>
    <property type="match status" value="1"/>
</dbReference>
<dbReference type="RefSeq" id="WP_091110077.1">
    <property type="nucleotide sequence ID" value="NZ_BKAF01000028.1"/>
</dbReference>
<dbReference type="PROSITE" id="PS00108">
    <property type="entry name" value="PROTEIN_KINASE_ST"/>
    <property type="match status" value="1"/>
</dbReference>
<dbReference type="InterPro" id="IPR011009">
    <property type="entry name" value="Kinase-like_dom_sf"/>
</dbReference>
<dbReference type="AlphaFoldDB" id="A0A1I3CCU3"/>
<keyword evidence="3" id="KW-0808">Transferase</keyword>
<dbReference type="InterPro" id="IPR008271">
    <property type="entry name" value="Ser/Thr_kinase_AS"/>
</dbReference>
<dbReference type="PANTHER" id="PTHR43289">
    <property type="entry name" value="MITOGEN-ACTIVATED PROTEIN KINASE KINASE KINASE 20-RELATED"/>
    <property type="match status" value="1"/>
</dbReference>
<evidence type="ECO:0000256" key="7">
    <source>
        <dbReference type="PROSITE-ProRule" id="PRU10141"/>
    </source>
</evidence>
<evidence type="ECO:0000256" key="4">
    <source>
        <dbReference type="ARBA" id="ARBA00022741"/>
    </source>
</evidence>
<keyword evidence="6 7" id="KW-0067">ATP-binding</keyword>
<reference evidence="10 11" key="1">
    <citation type="submission" date="2016-10" db="EMBL/GenBank/DDBJ databases">
        <authorList>
            <person name="de Groot N.N."/>
        </authorList>
    </citation>
    <scope>NUCLEOTIDE SEQUENCE [LARGE SCALE GENOMIC DNA]</scope>
    <source>
        <strain evidence="10 11">CGMCC 1.11156</strain>
    </source>
</reference>
<evidence type="ECO:0000256" key="1">
    <source>
        <dbReference type="ARBA" id="ARBA00012513"/>
    </source>
</evidence>
<dbReference type="InterPro" id="IPR017441">
    <property type="entry name" value="Protein_kinase_ATP_BS"/>
</dbReference>
<keyword evidence="2" id="KW-0723">Serine/threonine-protein kinase</keyword>
<feature type="binding site" evidence="7">
    <location>
        <position position="35"/>
    </location>
    <ligand>
        <name>ATP</name>
        <dbReference type="ChEBI" id="CHEBI:30616"/>
    </ligand>
</feature>
<keyword evidence="4 7" id="KW-0547">Nucleotide-binding</keyword>
<dbReference type="GO" id="GO:0004674">
    <property type="term" value="F:protein serine/threonine kinase activity"/>
    <property type="evidence" value="ECO:0007669"/>
    <property type="project" value="UniProtKB-KW"/>
</dbReference>
<evidence type="ECO:0000256" key="5">
    <source>
        <dbReference type="ARBA" id="ARBA00022777"/>
    </source>
</evidence>
<evidence type="ECO:0000313" key="10">
    <source>
        <dbReference type="EMBL" id="SFH72348.1"/>
    </source>
</evidence>
<evidence type="ECO:0000259" key="9">
    <source>
        <dbReference type="PROSITE" id="PS50011"/>
    </source>
</evidence>
<dbReference type="PANTHER" id="PTHR43289:SF6">
    <property type="entry name" value="SERINE_THREONINE-PROTEIN KINASE NEKL-3"/>
    <property type="match status" value="1"/>
</dbReference>
<gene>
    <name evidence="10" type="ORF">SAMN05216561_1025</name>
</gene>
<dbReference type="PROSITE" id="PS50011">
    <property type="entry name" value="PROTEIN_KINASE_DOM"/>
    <property type="match status" value="1"/>
</dbReference>
<dbReference type="Pfam" id="PF00069">
    <property type="entry name" value="Pkinase"/>
    <property type="match status" value="1"/>
</dbReference>
<evidence type="ECO:0000256" key="6">
    <source>
        <dbReference type="ARBA" id="ARBA00022840"/>
    </source>
</evidence>
<dbReference type="Proteomes" id="UP000198649">
    <property type="component" value="Unassembled WGS sequence"/>
</dbReference>
<dbReference type="InterPro" id="IPR000719">
    <property type="entry name" value="Prot_kinase_dom"/>
</dbReference>
<evidence type="ECO:0000256" key="3">
    <source>
        <dbReference type="ARBA" id="ARBA00022679"/>
    </source>
</evidence>
<evidence type="ECO:0000313" key="11">
    <source>
        <dbReference type="Proteomes" id="UP000198649"/>
    </source>
</evidence>
<evidence type="ECO:0000256" key="8">
    <source>
        <dbReference type="SAM" id="MobiDB-lite"/>
    </source>
</evidence>
<dbReference type="Gene3D" id="1.10.510.10">
    <property type="entry name" value="Transferase(Phosphotransferase) domain 1"/>
    <property type="match status" value="1"/>
</dbReference>
<feature type="region of interest" description="Disordered" evidence="8">
    <location>
        <begin position="331"/>
        <end position="360"/>
    </location>
</feature>
<dbReference type="EMBL" id="FOQG01000002">
    <property type="protein sequence ID" value="SFH72348.1"/>
    <property type="molecule type" value="Genomic_DNA"/>
</dbReference>
<name>A0A1I3CCU3_9ACTN</name>
<dbReference type="SMART" id="SM00220">
    <property type="entry name" value="S_TKc"/>
    <property type="match status" value="1"/>
</dbReference>